<dbReference type="AlphaFoldDB" id="A0AAW2DIT3"/>
<reference evidence="1 2" key="1">
    <citation type="submission" date="2024-01" db="EMBL/GenBank/DDBJ databases">
        <title>A telomere-to-telomere, gap-free genome of sweet tea (Lithocarpus litseifolius).</title>
        <authorList>
            <person name="Zhou J."/>
        </authorList>
    </citation>
    <scope>NUCLEOTIDE SEQUENCE [LARGE SCALE GENOMIC DNA]</scope>
    <source>
        <strain evidence="1">Zhou-2022a</strain>
        <tissue evidence="1">Leaf</tissue>
    </source>
</reference>
<accession>A0AAW2DIT3</accession>
<evidence type="ECO:0000313" key="1">
    <source>
        <dbReference type="EMBL" id="KAL0010064.1"/>
    </source>
</evidence>
<dbReference type="EMBL" id="JAZDWU010000002">
    <property type="protein sequence ID" value="KAL0010064.1"/>
    <property type="molecule type" value="Genomic_DNA"/>
</dbReference>
<sequence>MEKEIEWSGEELMTLESVAKRAMKLETEVRGCNMISSMSKGDEVNREVSELKRASYREMT</sequence>
<dbReference type="Proteomes" id="UP001459277">
    <property type="component" value="Unassembled WGS sequence"/>
</dbReference>
<evidence type="ECO:0000313" key="2">
    <source>
        <dbReference type="Proteomes" id="UP001459277"/>
    </source>
</evidence>
<proteinExistence type="predicted"/>
<name>A0AAW2DIT3_9ROSI</name>
<organism evidence="1 2">
    <name type="scientific">Lithocarpus litseifolius</name>
    <dbReference type="NCBI Taxonomy" id="425828"/>
    <lineage>
        <taxon>Eukaryota</taxon>
        <taxon>Viridiplantae</taxon>
        <taxon>Streptophyta</taxon>
        <taxon>Embryophyta</taxon>
        <taxon>Tracheophyta</taxon>
        <taxon>Spermatophyta</taxon>
        <taxon>Magnoliopsida</taxon>
        <taxon>eudicotyledons</taxon>
        <taxon>Gunneridae</taxon>
        <taxon>Pentapetalae</taxon>
        <taxon>rosids</taxon>
        <taxon>fabids</taxon>
        <taxon>Fagales</taxon>
        <taxon>Fagaceae</taxon>
        <taxon>Lithocarpus</taxon>
    </lineage>
</organism>
<protein>
    <submittedName>
        <fullName evidence="1">Uncharacterized protein</fullName>
    </submittedName>
</protein>
<comment type="caution">
    <text evidence="1">The sequence shown here is derived from an EMBL/GenBank/DDBJ whole genome shotgun (WGS) entry which is preliminary data.</text>
</comment>
<keyword evidence="2" id="KW-1185">Reference proteome</keyword>
<gene>
    <name evidence="1" type="ORF">SO802_005172</name>
</gene>